<evidence type="ECO:0008006" key="4">
    <source>
        <dbReference type="Google" id="ProtNLM"/>
    </source>
</evidence>
<sequence length="89" mass="9872">MKATLLCLCVLSAVIIGSQCQPFYWPYTRPPYCPRWCPLKVKRVGTSCGDSCACVFPAPGQPERPLACIWSPAWAVEKRRGGPTTQTRI</sequence>
<dbReference type="Proteomes" id="UP001321473">
    <property type="component" value="Unassembled WGS sequence"/>
</dbReference>
<evidence type="ECO:0000313" key="3">
    <source>
        <dbReference type="Proteomes" id="UP001321473"/>
    </source>
</evidence>
<feature type="chain" id="PRO_5042936844" description="Secreted protein" evidence="1">
    <location>
        <begin position="21"/>
        <end position="89"/>
    </location>
</feature>
<proteinExistence type="predicted"/>
<organism evidence="2 3">
    <name type="scientific">Amblyomma americanum</name>
    <name type="common">Lone star tick</name>
    <dbReference type="NCBI Taxonomy" id="6943"/>
    <lineage>
        <taxon>Eukaryota</taxon>
        <taxon>Metazoa</taxon>
        <taxon>Ecdysozoa</taxon>
        <taxon>Arthropoda</taxon>
        <taxon>Chelicerata</taxon>
        <taxon>Arachnida</taxon>
        <taxon>Acari</taxon>
        <taxon>Parasitiformes</taxon>
        <taxon>Ixodida</taxon>
        <taxon>Ixodoidea</taxon>
        <taxon>Ixodidae</taxon>
        <taxon>Amblyomminae</taxon>
        <taxon>Amblyomma</taxon>
    </lineage>
</organism>
<keyword evidence="3" id="KW-1185">Reference proteome</keyword>
<dbReference type="EMBL" id="JARKHS020009798">
    <property type="protein sequence ID" value="KAK8779465.1"/>
    <property type="molecule type" value="Genomic_DNA"/>
</dbReference>
<evidence type="ECO:0000313" key="2">
    <source>
        <dbReference type="EMBL" id="KAK8779465.1"/>
    </source>
</evidence>
<feature type="signal peptide" evidence="1">
    <location>
        <begin position="1"/>
        <end position="20"/>
    </location>
</feature>
<comment type="caution">
    <text evidence="2">The sequence shown here is derived from an EMBL/GenBank/DDBJ whole genome shotgun (WGS) entry which is preliminary data.</text>
</comment>
<protein>
    <recommendedName>
        <fullName evidence="4">Secreted protein</fullName>
    </recommendedName>
</protein>
<keyword evidence="1" id="KW-0732">Signal</keyword>
<evidence type="ECO:0000256" key="1">
    <source>
        <dbReference type="SAM" id="SignalP"/>
    </source>
</evidence>
<dbReference type="AlphaFoldDB" id="A0AAQ4EXX9"/>
<gene>
    <name evidence="2" type="ORF">V5799_019194</name>
</gene>
<reference evidence="2 3" key="1">
    <citation type="journal article" date="2023" name="Arcadia Sci">
        <title>De novo assembly of a long-read Amblyomma americanum tick genome.</title>
        <authorList>
            <person name="Chou S."/>
            <person name="Poskanzer K.E."/>
            <person name="Rollins M."/>
            <person name="Thuy-Boun P.S."/>
        </authorList>
    </citation>
    <scope>NUCLEOTIDE SEQUENCE [LARGE SCALE GENOMIC DNA]</scope>
    <source>
        <strain evidence="2">F_SG_1</strain>
        <tissue evidence="2">Salivary glands</tissue>
    </source>
</reference>
<accession>A0AAQ4EXX9</accession>
<name>A0AAQ4EXX9_AMBAM</name>